<proteinExistence type="predicted"/>
<name>A0ACB9SJM0_9MYRT</name>
<protein>
    <submittedName>
        <fullName evidence="1">Uncharacterized protein</fullName>
    </submittedName>
</protein>
<keyword evidence="2" id="KW-1185">Reference proteome</keyword>
<evidence type="ECO:0000313" key="2">
    <source>
        <dbReference type="Proteomes" id="UP001057402"/>
    </source>
</evidence>
<dbReference type="EMBL" id="CM042880">
    <property type="protein sequence ID" value="KAI4390034.1"/>
    <property type="molecule type" value="Genomic_DNA"/>
</dbReference>
<gene>
    <name evidence="1" type="ORF">MLD38_002189</name>
</gene>
<evidence type="ECO:0000313" key="1">
    <source>
        <dbReference type="EMBL" id="KAI4390034.1"/>
    </source>
</evidence>
<reference evidence="2" key="1">
    <citation type="journal article" date="2023" name="Front. Plant Sci.">
        <title>Chromosomal-level genome assembly of Melastoma candidum provides insights into trichome evolution.</title>
        <authorList>
            <person name="Zhong Y."/>
            <person name="Wu W."/>
            <person name="Sun C."/>
            <person name="Zou P."/>
            <person name="Liu Y."/>
            <person name="Dai S."/>
            <person name="Zhou R."/>
        </authorList>
    </citation>
    <scope>NUCLEOTIDE SEQUENCE [LARGE SCALE GENOMIC DNA]</scope>
</reference>
<sequence length="216" mass="24018">MGACFSCEFDCDGCECPGTVKVITIGGDLREYRVPVTATQVLRSGSWSASSSAAAARFVCCSDLLLYDEFVPALDPEEELVDGQIYFVLPGTRLKQRLTASDMAALAVKANLAIRKAEEKRGGRRKRRETRVSPSVEVKREVSSSVSEYMSRPKKTGAGMESCEEVQMKAKIMSRRSDSFRRLKKYPSQRLGKAMRSFRIRLSTIHEGTVDVDVEL</sequence>
<dbReference type="Proteomes" id="UP001057402">
    <property type="component" value="Chromosome 1"/>
</dbReference>
<organism evidence="1 2">
    <name type="scientific">Melastoma candidum</name>
    <dbReference type="NCBI Taxonomy" id="119954"/>
    <lineage>
        <taxon>Eukaryota</taxon>
        <taxon>Viridiplantae</taxon>
        <taxon>Streptophyta</taxon>
        <taxon>Embryophyta</taxon>
        <taxon>Tracheophyta</taxon>
        <taxon>Spermatophyta</taxon>
        <taxon>Magnoliopsida</taxon>
        <taxon>eudicotyledons</taxon>
        <taxon>Gunneridae</taxon>
        <taxon>Pentapetalae</taxon>
        <taxon>rosids</taxon>
        <taxon>malvids</taxon>
        <taxon>Myrtales</taxon>
        <taxon>Melastomataceae</taxon>
        <taxon>Melastomatoideae</taxon>
        <taxon>Melastomateae</taxon>
        <taxon>Melastoma</taxon>
    </lineage>
</organism>
<comment type="caution">
    <text evidence="1">The sequence shown here is derived from an EMBL/GenBank/DDBJ whole genome shotgun (WGS) entry which is preliminary data.</text>
</comment>
<accession>A0ACB9SJM0</accession>